<evidence type="ECO:0000256" key="3">
    <source>
        <dbReference type="ARBA" id="ARBA00022741"/>
    </source>
</evidence>
<evidence type="ECO:0000313" key="9">
    <source>
        <dbReference type="Proteomes" id="UP000317093"/>
    </source>
</evidence>
<feature type="domain" description="ABC transporter" evidence="7">
    <location>
        <begin position="39"/>
        <end position="290"/>
    </location>
</feature>
<dbReference type="GO" id="GO:0016887">
    <property type="term" value="F:ATP hydrolysis activity"/>
    <property type="evidence" value="ECO:0007669"/>
    <property type="project" value="InterPro"/>
</dbReference>
<reference evidence="8 9" key="1">
    <citation type="submission" date="2019-02" db="EMBL/GenBank/DDBJ databases">
        <title>Deep-cultivation of Planctomycetes and their phenomic and genomic characterization uncovers novel biology.</title>
        <authorList>
            <person name="Wiegand S."/>
            <person name="Jogler M."/>
            <person name="Boedeker C."/>
            <person name="Pinto D."/>
            <person name="Vollmers J."/>
            <person name="Rivas-Marin E."/>
            <person name="Kohn T."/>
            <person name="Peeters S.H."/>
            <person name="Heuer A."/>
            <person name="Rast P."/>
            <person name="Oberbeckmann S."/>
            <person name="Bunk B."/>
            <person name="Jeske O."/>
            <person name="Meyerdierks A."/>
            <person name="Storesund J.E."/>
            <person name="Kallscheuer N."/>
            <person name="Luecker S."/>
            <person name="Lage O.M."/>
            <person name="Pohl T."/>
            <person name="Merkel B.J."/>
            <person name="Hornburger P."/>
            <person name="Mueller R.-W."/>
            <person name="Bruemmer F."/>
            <person name="Labrenz M."/>
            <person name="Spormann A.M."/>
            <person name="Op den Camp H."/>
            <person name="Overmann J."/>
            <person name="Amann R."/>
            <person name="Jetten M.S.M."/>
            <person name="Mascher T."/>
            <person name="Medema M.H."/>
            <person name="Devos D.P."/>
            <person name="Kaster A.-K."/>
            <person name="Ovreas L."/>
            <person name="Rohde M."/>
            <person name="Galperin M.Y."/>
            <person name="Jogler C."/>
        </authorList>
    </citation>
    <scope>NUCLEOTIDE SEQUENCE [LARGE SCALE GENOMIC DNA]</scope>
    <source>
        <strain evidence="8 9">Pan216</strain>
    </source>
</reference>
<dbReference type="Pfam" id="PF00005">
    <property type="entry name" value="ABC_tran"/>
    <property type="match status" value="1"/>
</dbReference>
<dbReference type="SMART" id="SM00382">
    <property type="entry name" value="AAA"/>
    <property type="match status" value="1"/>
</dbReference>
<dbReference type="SUPFAM" id="SSF52540">
    <property type="entry name" value="P-loop containing nucleoside triphosphate hydrolases"/>
    <property type="match status" value="1"/>
</dbReference>
<dbReference type="InterPro" id="IPR003593">
    <property type="entry name" value="AAA+_ATPase"/>
</dbReference>
<dbReference type="OrthoDB" id="9790614at2"/>
<protein>
    <submittedName>
        <fullName evidence="8">Trehalose import ATP-binding protein SugC</fullName>
        <ecNumber evidence="8">3.6.3.-</ecNumber>
    </submittedName>
</protein>
<dbReference type="Gene3D" id="2.40.50.100">
    <property type="match status" value="1"/>
</dbReference>
<dbReference type="Proteomes" id="UP000317093">
    <property type="component" value="Chromosome"/>
</dbReference>
<keyword evidence="1" id="KW-0813">Transport</keyword>
<gene>
    <name evidence="8" type="primary">sugC</name>
    <name evidence="8" type="ORF">Pan216_56830</name>
</gene>
<dbReference type="InterPro" id="IPR003439">
    <property type="entry name" value="ABC_transporter-like_ATP-bd"/>
</dbReference>
<dbReference type="GO" id="GO:0055052">
    <property type="term" value="C:ATP-binding cassette (ABC) transporter complex, substrate-binding subunit-containing"/>
    <property type="evidence" value="ECO:0007669"/>
    <property type="project" value="TreeGrafter"/>
</dbReference>
<dbReference type="Pfam" id="PF08402">
    <property type="entry name" value="TOBE_2"/>
    <property type="match status" value="1"/>
</dbReference>
<sequence>MEFPTTPAGARRDVVRGCWNGASVREMGPFLLDLVMNAVVFDQIGKTFDGKRAVLDQFSLEIAPGEHLVIVGPSGSGKSTLLRLLAGLEQPTSGRLLLRGRDAAGIPPRERELAMMFEEPALLPGTSVRHNLRLGASLHAGINSARLFWDRWSNSSQDLRAENAVIERSVAEAAETLGLEHLLDRRVDELSAGERQRTALGRAIVRGADLLLLDEPTGKLDPPRRAELRDYLRRLIADRGMTLVHVTHDHAEAMALATRLAVVDEGRLLQVGPPEEVYDSPSARFVAEFIGDPPMRFFLGRLERLENRWNLTSDDGIFSLQWDCTGDVLGHLPLEVTVGVRPEQVHLRTTDGDVGGHVVRRRSRGSDLLLEIAAGSQRLSAIEPRHCPIHVGDHVELRLGAWSVFETTSGRALLHHRRQFASMSGSASFS</sequence>
<name>A0A518BCS5_9BACT</name>
<dbReference type="KEGG" id="knv:Pan216_56830"/>
<evidence type="ECO:0000256" key="5">
    <source>
        <dbReference type="ARBA" id="ARBA00022967"/>
    </source>
</evidence>
<keyword evidence="3" id="KW-0547">Nucleotide-binding</keyword>
<dbReference type="SUPFAM" id="SSF50331">
    <property type="entry name" value="MOP-like"/>
    <property type="match status" value="1"/>
</dbReference>
<dbReference type="EC" id="3.6.3.-" evidence="8"/>
<dbReference type="Gene3D" id="3.40.50.300">
    <property type="entry name" value="P-loop containing nucleotide triphosphate hydrolases"/>
    <property type="match status" value="1"/>
</dbReference>
<dbReference type="InterPro" id="IPR013611">
    <property type="entry name" value="Transp-assoc_OB_typ2"/>
</dbReference>
<dbReference type="InterPro" id="IPR008995">
    <property type="entry name" value="Mo/tungstate-bd_C_term_dom"/>
</dbReference>
<dbReference type="GO" id="GO:0022857">
    <property type="term" value="F:transmembrane transporter activity"/>
    <property type="evidence" value="ECO:0007669"/>
    <property type="project" value="InterPro"/>
</dbReference>
<keyword evidence="2" id="KW-1003">Cell membrane</keyword>
<evidence type="ECO:0000259" key="7">
    <source>
        <dbReference type="PROSITE" id="PS50893"/>
    </source>
</evidence>
<dbReference type="PROSITE" id="PS50893">
    <property type="entry name" value="ABC_TRANSPORTER_2"/>
    <property type="match status" value="1"/>
</dbReference>
<evidence type="ECO:0000313" key="8">
    <source>
        <dbReference type="EMBL" id="QDU64791.1"/>
    </source>
</evidence>
<dbReference type="AlphaFoldDB" id="A0A518BCS5"/>
<organism evidence="8 9">
    <name type="scientific">Kolteria novifilia</name>
    <dbReference type="NCBI Taxonomy" id="2527975"/>
    <lineage>
        <taxon>Bacteria</taxon>
        <taxon>Pseudomonadati</taxon>
        <taxon>Planctomycetota</taxon>
        <taxon>Planctomycetia</taxon>
        <taxon>Kolteriales</taxon>
        <taxon>Kolteriaceae</taxon>
        <taxon>Kolteria</taxon>
    </lineage>
</organism>
<keyword evidence="5" id="KW-1278">Translocase</keyword>
<keyword evidence="9" id="KW-1185">Reference proteome</keyword>
<evidence type="ECO:0000256" key="6">
    <source>
        <dbReference type="ARBA" id="ARBA00023136"/>
    </source>
</evidence>
<evidence type="ECO:0000256" key="2">
    <source>
        <dbReference type="ARBA" id="ARBA00022475"/>
    </source>
</evidence>
<dbReference type="GO" id="GO:0005524">
    <property type="term" value="F:ATP binding"/>
    <property type="evidence" value="ECO:0007669"/>
    <property type="project" value="UniProtKB-KW"/>
</dbReference>
<accession>A0A518BCS5</accession>
<dbReference type="EMBL" id="CP036279">
    <property type="protein sequence ID" value="QDU64791.1"/>
    <property type="molecule type" value="Genomic_DNA"/>
</dbReference>
<dbReference type="InterPro" id="IPR047641">
    <property type="entry name" value="ABC_transpr_MalK/UgpC-like"/>
</dbReference>
<dbReference type="InterPro" id="IPR027417">
    <property type="entry name" value="P-loop_NTPase"/>
</dbReference>
<dbReference type="PANTHER" id="PTHR43875">
    <property type="entry name" value="MALTODEXTRIN IMPORT ATP-BINDING PROTEIN MSMX"/>
    <property type="match status" value="1"/>
</dbReference>
<proteinExistence type="predicted"/>
<keyword evidence="6" id="KW-0472">Membrane</keyword>
<keyword evidence="4 8" id="KW-0067">ATP-binding</keyword>
<evidence type="ECO:0000256" key="4">
    <source>
        <dbReference type="ARBA" id="ARBA00022840"/>
    </source>
</evidence>
<keyword evidence="8" id="KW-0378">Hydrolase</keyword>
<dbReference type="PANTHER" id="PTHR43875:SF15">
    <property type="entry name" value="TREHALOSE IMPORT ATP-BINDING PROTEIN SUGC"/>
    <property type="match status" value="1"/>
</dbReference>
<evidence type="ECO:0000256" key="1">
    <source>
        <dbReference type="ARBA" id="ARBA00022448"/>
    </source>
</evidence>